<feature type="transmembrane region" description="Helical" evidence="6">
    <location>
        <begin position="31"/>
        <end position="50"/>
    </location>
</feature>
<evidence type="ECO:0000256" key="6">
    <source>
        <dbReference type="SAM" id="Phobius"/>
    </source>
</evidence>
<feature type="transmembrane region" description="Helical" evidence="6">
    <location>
        <begin position="303"/>
        <end position="319"/>
    </location>
</feature>
<keyword evidence="2" id="KW-1003">Cell membrane</keyword>
<dbReference type="Pfam" id="PF03772">
    <property type="entry name" value="Competence"/>
    <property type="match status" value="1"/>
</dbReference>
<feature type="transmembrane region" description="Helical" evidence="6">
    <location>
        <begin position="253"/>
        <end position="274"/>
    </location>
</feature>
<dbReference type="NCBIfam" id="TIGR00360">
    <property type="entry name" value="ComEC_N-term"/>
    <property type="match status" value="1"/>
</dbReference>
<sequence>MSKRLDVRLVPAALAAWGCAAVLAPAGARAAVVAAVGALVLGTILAAVLVRAGRGRLGTLAAVTLAVVAAVAASAAITTARASSSLADGAARAGAPVWLTAVVTSDPRPMAAPWEEGPPTRSAVTLRVMRLESGSDLSHRTAQDVRLPVSVVGNGAWADVAYGSTVTTSGTLRPADGSRPERFELARPAQPVVVAPAGALFRAAAHVRAGLAATVANQDDDVAGLVRGMTVGDRAALAPELDAAMRTTGLTHLTAVSGAHVVIVIGTLLVLLAALKVPPRARVAVLVVALAAFVILVRPDASVLRAAAMGGVALLGIAAGRPASALPALAGAVVVLLVVDPWLARSFGFVLSVVATGALVLGASPLAAVLERRRVPSWLALAVAVPTVAQLACGPVVVLLSPALPTYAILANVVVAPVVAPATVSGVLAALLSTVWPAVAGVVVLPACWAARWIAWVSTTLAGWPGAALPWPEGVPGAVLLAAATLTAWAAVAAIPAARWFWQDARVRRRRHRAVARSRRDGSAVRRCR</sequence>
<keyword evidence="3 6" id="KW-0812">Transmembrane</keyword>
<evidence type="ECO:0000313" key="10">
    <source>
        <dbReference type="Proteomes" id="UP000774283"/>
    </source>
</evidence>
<feature type="transmembrane region" description="Helical" evidence="6">
    <location>
        <begin position="407"/>
        <end position="431"/>
    </location>
</feature>
<feature type="chain" id="PRO_5040916133" evidence="7">
    <location>
        <begin position="31"/>
        <end position="529"/>
    </location>
</feature>
<keyword evidence="10" id="KW-1185">Reference proteome</keyword>
<evidence type="ECO:0000256" key="3">
    <source>
        <dbReference type="ARBA" id="ARBA00022692"/>
    </source>
</evidence>
<keyword evidence="4 6" id="KW-1133">Transmembrane helix</keyword>
<feature type="transmembrane region" description="Helical" evidence="6">
    <location>
        <begin position="377"/>
        <end position="401"/>
    </location>
</feature>
<feature type="transmembrane region" description="Helical" evidence="6">
    <location>
        <begin position="281"/>
        <end position="297"/>
    </location>
</feature>
<evidence type="ECO:0000256" key="4">
    <source>
        <dbReference type="ARBA" id="ARBA00022989"/>
    </source>
</evidence>
<evidence type="ECO:0000313" key="9">
    <source>
        <dbReference type="EMBL" id="NKX93054.1"/>
    </source>
</evidence>
<evidence type="ECO:0000256" key="7">
    <source>
        <dbReference type="SAM" id="SignalP"/>
    </source>
</evidence>
<dbReference type="GO" id="GO:0005886">
    <property type="term" value="C:plasma membrane"/>
    <property type="evidence" value="ECO:0007669"/>
    <property type="project" value="UniProtKB-SubCell"/>
</dbReference>
<name>A0A9X5FBC7_9MICO</name>
<gene>
    <name evidence="9" type="ORF">HF995_07165</name>
</gene>
<accession>A0A9X5FBC7</accession>
<comment type="subcellular location">
    <subcellularLocation>
        <location evidence="1">Cell membrane</location>
        <topology evidence="1">Multi-pass membrane protein</topology>
    </subcellularLocation>
</comment>
<keyword evidence="5 6" id="KW-0472">Membrane</keyword>
<dbReference type="PANTHER" id="PTHR30619">
    <property type="entry name" value="DNA INTERNALIZATION/COMPETENCE PROTEIN COMEC/REC2"/>
    <property type="match status" value="1"/>
</dbReference>
<dbReference type="EMBL" id="JAAXOW010000002">
    <property type="protein sequence ID" value="NKX93054.1"/>
    <property type="molecule type" value="Genomic_DNA"/>
</dbReference>
<feature type="domain" description="ComEC/Rec2-related protein" evidence="8">
    <location>
        <begin position="229"/>
        <end position="491"/>
    </location>
</feature>
<feature type="signal peptide" evidence="7">
    <location>
        <begin position="1"/>
        <end position="30"/>
    </location>
</feature>
<dbReference type="RefSeq" id="WP_168447141.1">
    <property type="nucleotide sequence ID" value="NZ_JAAXOW010000002.1"/>
</dbReference>
<dbReference type="InterPro" id="IPR052159">
    <property type="entry name" value="Competence_DNA_uptake"/>
</dbReference>
<evidence type="ECO:0000256" key="2">
    <source>
        <dbReference type="ARBA" id="ARBA00022475"/>
    </source>
</evidence>
<feature type="transmembrane region" description="Helical" evidence="6">
    <location>
        <begin position="478"/>
        <end position="502"/>
    </location>
</feature>
<feature type="transmembrane region" description="Helical" evidence="6">
    <location>
        <begin position="349"/>
        <end position="370"/>
    </location>
</feature>
<organism evidence="9 10">
    <name type="scientific">Sanguibacter hominis ATCC BAA-789</name>
    <dbReference type="NCBI Taxonomy" id="1312740"/>
    <lineage>
        <taxon>Bacteria</taxon>
        <taxon>Bacillati</taxon>
        <taxon>Actinomycetota</taxon>
        <taxon>Actinomycetes</taxon>
        <taxon>Micrococcales</taxon>
        <taxon>Sanguibacteraceae</taxon>
        <taxon>Sanguibacter</taxon>
    </lineage>
</organism>
<reference evidence="9 10" key="1">
    <citation type="submission" date="2020-04" db="EMBL/GenBank/DDBJ databases">
        <title>MicrobeNet Type strains.</title>
        <authorList>
            <person name="Nicholson A.C."/>
        </authorList>
    </citation>
    <scope>NUCLEOTIDE SEQUENCE [LARGE SCALE GENOMIC DNA]</scope>
    <source>
        <strain evidence="9 10">ATCC BAA-789</strain>
    </source>
</reference>
<dbReference type="AlphaFoldDB" id="A0A9X5FBC7"/>
<feature type="transmembrane region" description="Helical" evidence="6">
    <location>
        <begin position="57"/>
        <end position="77"/>
    </location>
</feature>
<dbReference type="InterPro" id="IPR004477">
    <property type="entry name" value="ComEC_N"/>
</dbReference>
<protein>
    <submittedName>
        <fullName evidence="9">ComEC/Rec2 family competence protein</fullName>
    </submittedName>
</protein>
<proteinExistence type="predicted"/>
<feature type="transmembrane region" description="Helical" evidence="6">
    <location>
        <begin position="326"/>
        <end position="343"/>
    </location>
</feature>
<keyword evidence="7" id="KW-0732">Signal</keyword>
<feature type="transmembrane region" description="Helical" evidence="6">
    <location>
        <begin position="438"/>
        <end position="458"/>
    </location>
</feature>
<evidence type="ECO:0000256" key="5">
    <source>
        <dbReference type="ARBA" id="ARBA00023136"/>
    </source>
</evidence>
<comment type="caution">
    <text evidence="9">The sequence shown here is derived from an EMBL/GenBank/DDBJ whole genome shotgun (WGS) entry which is preliminary data.</text>
</comment>
<evidence type="ECO:0000259" key="8">
    <source>
        <dbReference type="Pfam" id="PF03772"/>
    </source>
</evidence>
<dbReference type="PANTHER" id="PTHR30619:SF7">
    <property type="entry name" value="BETA-LACTAMASE DOMAIN PROTEIN"/>
    <property type="match status" value="1"/>
</dbReference>
<evidence type="ECO:0000256" key="1">
    <source>
        <dbReference type="ARBA" id="ARBA00004651"/>
    </source>
</evidence>
<dbReference type="Proteomes" id="UP000774283">
    <property type="component" value="Unassembled WGS sequence"/>
</dbReference>